<dbReference type="RefSeq" id="WP_066918316.1">
    <property type="nucleotide sequence ID" value="NZ_CP011971.1"/>
</dbReference>
<dbReference type="InterPro" id="IPR018969">
    <property type="entry name" value="Xul5P/Fru6P_PKetolase_C"/>
</dbReference>
<evidence type="ECO:0000256" key="1">
    <source>
        <dbReference type="ARBA" id="ARBA00001964"/>
    </source>
</evidence>
<comment type="similarity">
    <text evidence="2 5">Belongs to the XFP family.</text>
</comment>
<keyword evidence="4 5" id="KW-0456">Lyase</keyword>
<dbReference type="STRING" id="465721.ACG33_02135"/>
<name>A0A127F8J7_STEDE</name>
<dbReference type="PANTHER" id="PTHR31273:SF0">
    <property type="entry name" value="PHOSPHOKETOLASE-RELATED"/>
    <property type="match status" value="1"/>
</dbReference>
<dbReference type="Gene3D" id="3.40.50.920">
    <property type="match status" value="1"/>
</dbReference>
<dbReference type="Pfam" id="PF09363">
    <property type="entry name" value="XFP_C"/>
    <property type="match status" value="1"/>
</dbReference>
<dbReference type="NCBIfam" id="NF003621">
    <property type="entry name" value="PRK05261.1-6"/>
    <property type="match status" value="1"/>
</dbReference>
<dbReference type="PANTHER" id="PTHR31273">
    <property type="entry name" value="PHOSPHOKETOLASE-RELATED"/>
    <property type="match status" value="1"/>
</dbReference>
<comment type="cofactor">
    <cofactor evidence="1 5">
        <name>thiamine diphosphate</name>
        <dbReference type="ChEBI" id="CHEBI:58937"/>
    </cofactor>
</comment>
<dbReference type="GO" id="GO:0005975">
    <property type="term" value="P:carbohydrate metabolic process"/>
    <property type="evidence" value="ECO:0007669"/>
    <property type="project" value="InterPro"/>
</dbReference>
<gene>
    <name evidence="8" type="ORF">ACG33_02135</name>
</gene>
<evidence type="ECO:0000259" key="6">
    <source>
        <dbReference type="Pfam" id="PF09363"/>
    </source>
</evidence>
<evidence type="ECO:0000256" key="3">
    <source>
        <dbReference type="ARBA" id="ARBA00023052"/>
    </source>
</evidence>
<dbReference type="SUPFAM" id="SSF52518">
    <property type="entry name" value="Thiamin diphosphate-binding fold (THDP-binding)"/>
    <property type="match status" value="2"/>
</dbReference>
<dbReference type="EMBL" id="CP011971">
    <property type="protein sequence ID" value="AMN45928.1"/>
    <property type="molecule type" value="Genomic_DNA"/>
</dbReference>
<dbReference type="InterPro" id="IPR019789">
    <property type="entry name" value="Xul5P/Fru6P_PKetolase_ThDP_BS"/>
</dbReference>
<organism evidence="8 9">
    <name type="scientific">Steroidobacter denitrificans</name>
    <dbReference type="NCBI Taxonomy" id="465721"/>
    <lineage>
        <taxon>Bacteria</taxon>
        <taxon>Pseudomonadati</taxon>
        <taxon>Pseudomonadota</taxon>
        <taxon>Gammaproteobacteria</taxon>
        <taxon>Steroidobacterales</taxon>
        <taxon>Steroidobacteraceae</taxon>
        <taxon>Steroidobacter</taxon>
    </lineage>
</organism>
<accession>A0A127F8J7</accession>
<dbReference type="PROSITE" id="PS60002">
    <property type="entry name" value="PHOSPHOKETOLASE_1"/>
    <property type="match status" value="1"/>
</dbReference>
<dbReference type="InterPro" id="IPR005593">
    <property type="entry name" value="Xul5P/Fru6P_PKetolase"/>
</dbReference>
<dbReference type="EC" id="4.1.2.-" evidence="5"/>
<dbReference type="Pfam" id="PF09364">
    <property type="entry name" value="XFP_N"/>
    <property type="match status" value="1"/>
</dbReference>
<dbReference type="HAMAP" id="MF_01403">
    <property type="entry name" value="Phosphoketolase"/>
    <property type="match status" value="1"/>
</dbReference>
<dbReference type="Pfam" id="PF03894">
    <property type="entry name" value="XFP"/>
    <property type="match status" value="1"/>
</dbReference>
<dbReference type="KEGG" id="sdf:ACG33_02135"/>
<dbReference type="GO" id="GO:0016832">
    <property type="term" value="F:aldehyde-lyase activity"/>
    <property type="evidence" value="ECO:0007669"/>
    <property type="project" value="UniProtKB-UniRule"/>
</dbReference>
<protein>
    <recommendedName>
        <fullName evidence="5">Probable phosphoketolase</fullName>
        <ecNumber evidence="5">4.1.2.-</ecNumber>
    </recommendedName>
</protein>
<evidence type="ECO:0000256" key="4">
    <source>
        <dbReference type="ARBA" id="ARBA00023239"/>
    </source>
</evidence>
<dbReference type="AlphaFoldDB" id="A0A127F8J7"/>
<evidence type="ECO:0000313" key="9">
    <source>
        <dbReference type="Proteomes" id="UP000070250"/>
    </source>
</evidence>
<feature type="domain" description="Xylulose 5-phosphate/Fructose 6-phosphate phosphoketolase C-terminal" evidence="6">
    <location>
        <begin position="592"/>
        <end position="793"/>
    </location>
</feature>
<evidence type="ECO:0000256" key="2">
    <source>
        <dbReference type="ARBA" id="ARBA00005623"/>
    </source>
</evidence>
<dbReference type="PATRIC" id="fig|465721.4.peg.465"/>
<reference evidence="8 9" key="1">
    <citation type="submission" date="2015-06" db="EMBL/GenBank/DDBJ databases">
        <title>A Comprehensive Approach to Explore the Metabolic and Phylogenetic Diversity of Bacterial Steroid Degradation in the Environment: Testosterone as an Example.</title>
        <authorList>
            <person name="Yang F.-C."/>
            <person name="Chen Y.-L."/>
            <person name="Yu C.-P."/>
            <person name="Tang S.-L."/>
            <person name="Wang P.-H."/>
            <person name="Ismail W."/>
            <person name="Wang C.-H."/>
            <person name="Yang C.-Y."/>
            <person name="Chiang Y.-R."/>
        </authorList>
    </citation>
    <scope>NUCLEOTIDE SEQUENCE [LARGE SCALE GENOMIC DNA]</scope>
    <source>
        <strain evidence="8 9">DSM 18526</strain>
    </source>
</reference>
<proteinExistence type="inferred from homology"/>
<evidence type="ECO:0000256" key="5">
    <source>
        <dbReference type="HAMAP-Rule" id="MF_01403"/>
    </source>
</evidence>
<dbReference type="NCBIfam" id="NF003619">
    <property type="entry name" value="PRK05261.1-4"/>
    <property type="match status" value="1"/>
</dbReference>
<dbReference type="PIRSF" id="PIRSF017245">
    <property type="entry name" value="Phosphoketolase"/>
    <property type="match status" value="1"/>
</dbReference>
<dbReference type="NCBIfam" id="NF003616">
    <property type="entry name" value="PRK05261.1-1"/>
    <property type="match status" value="1"/>
</dbReference>
<dbReference type="NCBIfam" id="NF003617">
    <property type="entry name" value="PRK05261.1-2"/>
    <property type="match status" value="1"/>
</dbReference>
<evidence type="ECO:0000259" key="7">
    <source>
        <dbReference type="Pfam" id="PF09364"/>
    </source>
</evidence>
<dbReference type="InterPro" id="IPR029061">
    <property type="entry name" value="THDP-binding"/>
</dbReference>
<dbReference type="InterPro" id="IPR019790">
    <property type="entry name" value="Xul5P/Fru6P_PKetolase_CS"/>
</dbReference>
<dbReference type="CDD" id="cd02011">
    <property type="entry name" value="TPP_PK"/>
    <property type="match status" value="1"/>
</dbReference>
<keyword evidence="3 5" id="KW-0786">Thiamine pyrophosphate</keyword>
<keyword evidence="9" id="KW-1185">Reference proteome</keyword>
<dbReference type="Gene3D" id="3.40.50.970">
    <property type="match status" value="2"/>
</dbReference>
<dbReference type="FunFam" id="3.40.50.970:FF:000091">
    <property type="entry name" value="Xylulose-5-phosphate/fructose-6-phosphate phosphoketolase"/>
    <property type="match status" value="1"/>
</dbReference>
<feature type="domain" description="Xylulose 5-phosphate/Fructose 6-phosphate phosphoketolase N-terminal" evidence="7">
    <location>
        <begin position="16"/>
        <end position="375"/>
    </location>
</feature>
<evidence type="ECO:0000313" key="8">
    <source>
        <dbReference type="EMBL" id="AMN45928.1"/>
    </source>
</evidence>
<dbReference type="OrthoDB" id="9768449at2"/>
<dbReference type="PROSITE" id="PS60003">
    <property type="entry name" value="PHOSPHOKETOLASE_2"/>
    <property type="match status" value="1"/>
</dbReference>
<dbReference type="Proteomes" id="UP000070250">
    <property type="component" value="Chromosome"/>
</dbReference>
<dbReference type="InterPro" id="IPR018970">
    <property type="entry name" value="Xul5P/Fru6P_PKetolase_N"/>
</dbReference>
<dbReference type="InterPro" id="IPR023962">
    <property type="entry name" value="Phosphoketolase"/>
</dbReference>
<dbReference type="InterPro" id="IPR009014">
    <property type="entry name" value="Transketo_C/PFOR_II"/>
</dbReference>
<sequence length="811" mass="91992">MNKRVEGVSITTAALSSDELRDLDAHWRAGNYLSVGQIYLLDNPLLKEPLRREHIKPRLLGHWGTTPGLNFIYTHLNRAIRIHDQDMIYIIGPGHGGPALVAQAWLEGTYSEVYTAVSEDEEGMQRLFKQFSFPGGIPSHVAPETPGSIHEGGELGYSLAHAHGAAFDNPDLIVACIVGDGEAETGPLAAGWHGNKFLNPVRDGCVLPILHLNGYKIANPCFLARIPKDELRKYLEGCGYKPYFVEGEDPLRMHRLMAETVDAVVNEVHAIWRDARANGFSGRPVWPMIVLRTPKGWTGPKEVDGKRTEGYWRSHQVPMGDMDRPEHIEILERWMRSYKPEELFDARGRLKPELKALVPKGTRRMSANPHANGGLLLRDLRLPDFRIYAVEVPSPGAVTAESTRVQGSYLRDVMKLNLDQRNFRIFSPDENNSNRWQDILQVTDRCFVADIHPDDDHLSPDGRVMEVLSEHQCQGWLEGYLLTGRHGFFSCYEAFIHIVDSMFNQHAKWLKVCNEIPWRRPIASLNYLLSSHVWRQDHNGFSHQDPGFIDHVVNKKAEIIHVYLPPDANTLLVTTEECLRSRNSVNVVVAGKQPAPQWLSMDAAIKHCAAGIGIWEWASTDKGYEPDVVMACCGDVPTLETLAAADLIRRFIPDLKVRVINIVDLMKLQPPEEHPHGLSHKEFDILFTKDKPIIFAFHGYPWLIHRLTYRRTNHHNLHVRGYKEEGTTTTPFDMVVLNQMDRYHLIEDVIDRVPHLGARAAYAKQQVRDRLIEHKQYIHEYGEDLPEVTGWRWGRSGHANGGSSSTEADNV</sequence>